<evidence type="ECO:0000256" key="1">
    <source>
        <dbReference type="SAM" id="MobiDB-lite"/>
    </source>
</evidence>
<dbReference type="AlphaFoldDB" id="A0A6J5USL4"/>
<gene>
    <name evidence="2" type="ORF">CURHAP_LOCUS30538</name>
</gene>
<feature type="region of interest" description="Disordered" evidence="1">
    <location>
        <begin position="40"/>
        <end position="100"/>
    </location>
</feature>
<protein>
    <submittedName>
        <fullName evidence="2">Uncharacterized protein</fullName>
    </submittedName>
</protein>
<accession>A0A6J5USL4</accession>
<sequence length="100" mass="10682">MFDVDIIGGGLQPRGGSARLPHKQLTKIVLYMRVVIAPPQAPTSRAPQQTTSTSPPPSQSTVLSQATTSRAPQPIQSSQTNPRADSKKGHGKKRKATLNE</sequence>
<feature type="compositionally biased region" description="Polar residues" evidence="1">
    <location>
        <begin position="62"/>
        <end position="83"/>
    </location>
</feature>
<organism evidence="2 3">
    <name type="scientific">Prunus armeniaca</name>
    <name type="common">Apricot</name>
    <name type="synonym">Armeniaca vulgaris</name>
    <dbReference type="NCBI Taxonomy" id="36596"/>
    <lineage>
        <taxon>Eukaryota</taxon>
        <taxon>Viridiplantae</taxon>
        <taxon>Streptophyta</taxon>
        <taxon>Embryophyta</taxon>
        <taxon>Tracheophyta</taxon>
        <taxon>Spermatophyta</taxon>
        <taxon>Magnoliopsida</taxon>
        <taxon>eudicotyledons</taxon>
        <taxon>Gunneridae</taxon>
        <taxon>Pentapetalae</taxon>
        <taxon>rosids</taxon>
        <taxon>fabids</taxon>
        <taxon>Rosales</taxon>
        <taxon>Rosaceae</taxon>
        <taxon>Amygdaloideae</taxon>
        <taxon>Amygdaleae</taxon>
        <taxon>Prunus</taxon>
    </lineage>
</organism>
<proteinExistence type="predicted"/>
<dbReference type="EMBL" id="CAEKDK010000004">
    <property type="protein sequence ID" value="CAB4278767.1"/>
    <property type="molecule type" value="Genomic_DNA"/>
</dbReference>
<evidence type="ECO:0000313" key="3">
    <source>
        <dbReference type="Proteomes" id="UP000507222"/>
    </source>
</evidence>
<feature type="region of interest" description="Disordered" evidence="1">
    <location>
        <begin position="1"/>
        <end position="21"/>
    </location>
</feature>
<feature type="compositionally biased region" description="Basic residues" evidence="1">
    <location>
        <begin position="89"/>
        <end position="100"/>
    </location>
</feature>
<dbReference type="Proteomes" id="UP000507222">
    <property type="component" value="Unassembled WGS sequence"/>
</dbReference>
<feature type="compositionally biased region" description="Low complexity" evidence="1">
    <location>
        <begin position="42"/>
        <end position="53"/>
    </location>
</feature>
<name>A0A6J5USL4_PRUAR</name>
<reference evidence="2 3" key="1">
    <citation type="submission" date="2020-05" db="EMBL/GenBank/DDBJ databases">
        <authorList>
            <person name="Campoy J."/>
            <person name="Schneeberger K."/>
            <person name="Spophaly S."/>
        </authorList>
    </citation>
    <scope>NUCLEOTIDE SEQUENCE [LARGE SCALE GENOMIC DNA]</scope>
    <source>
        <strain evidence="2">PruArmRojPasFocal</strain>
    </source>
</reference>
<evidence type="ECO:0000313" key="2">
    <source>
        <dbReference type="EMBL" id="CAB4278767.1"/>
    </source>
</evidence>